<feature type="compositionally biased region" description="Acidic residues" evidence="1">
    <location>
        <begin position="407"/>
        <end position="416"/>
    </location>
</feature>
<dbReference type="Pfam" id="PF00498">
    <property type="entry name" value="FHA"/>
    <property type="match status" value="1"/>
</dbReference>
<dbReference type="OrthoDB" id="342264at2759"/>
<dbReference type="Gene3D" id="2.60.200.20">
    <property type="match status" value="1"/>
</dbReference>
<comment type="caution">
    <text evidence="3">The sequence shown here is derived from an EMBL/GenBank/DDBJ whole genome shotgun (WGS) entry which is preliminary data.</text>
</comment>
<feature type="region of interest" description="Disordered" evidence="1">
    <location>
        <begin position="149"/>
        <end position="205"/>
    </location>
</feature>
<feature type="region of interest" description="Disordered" evidence="1">
    <location>
        <begin position="249"/>
        <end position="515"/>
    </location>
</feature>
<dbReference type="Proteomes" id="UP000829720">
    <property type="component" value="Unassembled WGS sequence"/>
</dbReference>
<dbReference type="AlphaFoldDB" id="A0A8T3CP34"/>
<feature type="domain" description="FHA" evidence="2">
    <location>
        <begin position="54"/>
        <end position="114"/>
    </location>
</feature>
<organism evidence="3 4">
    <name type="scientific">Albula goreensis</name>
    <dbReference type="NCBI Taxonomy" id="1534307"/>
    <lineage>
        <taxon>Eukaryota</taxon>
        <taxon>Metazoa</taxon>
        <taxon>Chordata</taxon>
        <taxon>Craniata</taxon>
        <taxon>Vertebrata</taxon>
        <taxon>Euteleostomi</taxon>
        <taxon>Actinopterygii</taxon>
        <taxon>Neopterygii</taxon>
        <taxon>Teleostei</taxon>
        <taxon>Albuliformes</taxon>
        <taxon>Albulidae</taxon>
        <taxon>Albula</taxon>
    </lineage>
</organism>
<feature type="compositionally biased region" description="Polar residues" evidence="1">
    <location>
        <begin position="561"/>
        <end position="570"/>
    </location>
</feature>
<keyword evidence="4" id="KW-1185">Reference proteome</keyword>
<feature type="compositionally biased region" description="Basic and acidic residues" evidence="1">
    <location>
        <begin position="312"/>
        <end position="330"/>
    </location>
</feature>
<feature type="region of interest" description="Disordered" evidence="1">
    <location>
        <begin position="750"/>
        <end position="1005"/>
    </location>
</feature>
<dbReference type="PROSITE" id="PS50006">
    <property type="entry name" value="FHA_DOMAIN"/>
    <property type="match status" value="1"/>
</dbReference>
<feature type="region of interest" description="Disordered" evidence="1">
    <location>
        <begin position="548"/>
        <end position="680"/>
    </location>
</feature>
<dbReference type="InterPro" id="IPR008984">
    <property type="entry name" value="SMAD_FHA_dom_sf"/>
</dbReference>
<feature type="compositionally biased region" description="Acidic residues" evidence="1">
    <location>
        <begin position="804"/>
        <end position="815"/>
    </location>
</feature>
<sequence length="1005" mass="111801">MDQTQQLEDCFLEEEDEVEEELNCGEERQPLAKLRVFKNEHFPETELPLFLGDNVLGRDPSSCTVPLSARSVSKRHAIISLSLLRGCGGCDEVMEALLWDLGSMNGTRRGRLRLTPHVRYALSEGESVVLADLPCQYICMREEQAGGRLEEPAVTEAQRGRGKPIVEQRKGGKEATSNRLRANALPKEESPQLNVTESTSDSEEEIIGIRKTRAKIFDSSQDSGPTCSTLLFPACETVLESEDESCITLSSSKRLAHSVSGKTPTYVSDSEPEMDSEAEASKHEPVPRLDQHGHSGANKENVEPSRASEPVSSRKDQVKSSSHNSDRDPDVEGEEGAGDLPGSVCGNAASGTDREPPQGADVQHSEFNMDSDTDVEDEGNRVTVSAPDKNAGPIPAVQPTEFHLDSDTDVEGEEGTGDLPGPTCGNATSSMNRGEPLQGPNVQRTEFNMDSDTDVEDEGNGVTASEPGPSAGPVPAIKPVESLDSGRDVEESSEDPSGMSPRCNSGAGQANVKPQKLCSDSCVDAEDAKVNALVPRAAAVNALEILSDSDTDVEAELEPTPRTNSQTAIPSTGPAMSTACLQPDSDTDVEEGEPVKHQPAAKAEVEDFNMGSDTDVEDEAGQGTPERPAGPGCSTPLEQALQEEMETQAFLDTSDPFRRPHIPPPLKPRPLDDSQDDSAEDDLVIAATQCYVPEGGKSSPAVDPTLEATQPFAMDPSPAENMEDEPTQAFSFQLGLSIGSECTQPIGQVDSEAESELEATQAYGEAPPRGNTVEMDADPGKGSHIGISDTQPIATWEMGAREGEQEEAEAVEEEEWKGRGRRRKGKLPSGKEAKEKKKRLEKEERERVEREKQEKEREKQEKERLEQVRKEQEEKERLESEKKEREEKERLEREKREEEERERKENERKEQERERLEKERKEQEERERLENEKKEREKTERLENEKKEREEKERLEKEKRENEERQRKENERKERERERLEKERKEQEERERLDNEKKERKRKKS</sequence>
<dbReference type="EMBL" id="JAERUA010000020">
    <property type="protein sequence ID" value="KAI1885761.1"/>
    <property type="molecule type" value="Genomic_DNA"/>
</dbReference>
<feature type="compositionally biased region" description="Basic and acidic residues" evidence="1">
    <location>
        <begin position="164"/>
        <end position="173"/>
    </location>
</feature>
<dbReference type="CDD" id="cd22665">
    <property type="entry name" value="FHA_MDC1"/>
    <property type="match status" value="1"/>
</dbReference>
<feature type="compositionally biased region" description="Basic and acidic residues" evidence="1">
    <location>
        <begin position="279"/>
        <end position="293"/>
    </location>
</feature>
<dbReference type="InterPro" id="IPR000253">
    <property type="entry name" value="FHA_dom"/>
</dbReference>
<gene>
    <name evidence="3" type="ORF">AGOR_G00207130</name>
</gene>
<evidence type="ECO:0000313" key="3">
    <source>
        <dbReference type="EMBL" id="KAI1885761.1"/>
    </source>
</evidence>
<name>A0A8T3CP34_9TELE</name>
<feature type="compositionally biased region" description="Acidic residues" evidence="1">
    <location>
        <begin position="548"/>
        <end position="557"/>
    </location>
</feature>
<evidence type="ECO:0000259" key="2">
    <source>
        <dbReference type="PROSITE" id="PS50006"/>
    </source>
</evidence>
<feature type="compositionally biased region" description="Acidic residues" evidence="1">
    <location>
        <begin position="449"/>
        <end position="459"/>
    </location>
</feature>
<evidence type="ECO:0000313" key="4">
    <source>
        <dbReference type="Proteomes" id="UP000829720"/>
    </source>
</evidence>
<feature type="compositionally biased region" description="Basic and acidic residues" evidence="1">
    <location>
        <begin position="829"/>
        <end position="998"/>
    </location>
</feature>
<proteinExistence type="predicted"/>
<reference evidence="3" key="1">
    <citation type="submission" date="2021-01" db="EMBL/GenBank/DDBJ databases">
        <authorList>
            <person name="Zahm M."/>
            <person name="Roques C."/>
            <person name="Cabau C."/>
            <person name="Klopp C."/>
            <person name="Donnadieu C."/>
            <person name="Jouanno E."/>
            <person name="Lampietro C."/>
            <person name="Louis A."/>
            <person name="Herpin A."/>
            <person name="Echchiki A."/>
            <person name="Berthelot C."/>
            <person name="Parey E."/>
            <person name="Roest-Crollius H."/>
            <person name="Braasch I."/>
            <person name="Postlethwait J."/>
            <person name="Bobe J."/>
            <person name="Montfort J."/>
            <person name="Bouchez O."/>
            <person name="Begum T."/>
            <person name="Mejri S."/>
            <person name="Adams A."/>
            <person name="Chen W.-J."/>
            <person name="Guiguen Y."/>
        </authorList>
    </citation>
    <scope>NUCLEOTIDE SEQUENCE</scope>
    <source>
        <tissue evidence="3">Blood</tissue>
    </source>
</reference>
<dbReference type="SUPFAM" id="SSF49879">
    <property type="entry name" value="SMAD/FHA domain"/>
    <property type="match status" value="1"/>
</dbReference>
<protein>
    <recommendedName>
        <fullName evidence="2">FHA domain-containing protein</fullName>
    </recommendedName>
</protein>
<feature type="region of interest" description="Disordered" evidence="1">
    <location>
        <begin position="692"/>
        <end position="724"/>
    </location>
</feature>
<accession>A0A8T3CP34</accession>
<evidence type="ECO:0000256" key="1">
    <source>
        <dbReference type="SAM" id="MobiDB-lite"/>
    </source>
</evidence>